<dbReference type="InterPro" id="IPR003593">
    <property type="entry name" value="AAA+_ATPase"/>
</dbReference>
<feature type="compositionally biased region" description="Basic and acidic residues" evidence="17">
    <location>
        <begin position="53"/>
        <end position="74"/>
    </location>
</feature>
<keyword evidence="9" id="KW-0067">ATP-binding</keyword>
<evidence type="ECO:0000259" key="18">
    <source>
        <dbReference type="SMART" id="SM00382"/>
    </source>
</evidence>
<dbReference type="GO" id="GO:1902600">
    <property type="term" value="P:proton transmembrane transport"/>
    <property type="evidence" value="ECO:0007669"/>
    <property type="project" value="UniProtKB-KW"/>
</dbReference>
<dbReference type="CDD" id="cd01133">
    <property type="entry name" value="F1-ATPase_beta_CD"/>
    <property type="match status" value="1"/>
</dbReference>
<accession>A0ABD3BMM0</accession>
<dbReference type="InterPro" id="IPR024034">
    <property type="entry name" value="ATPase_F1/V1_b/a_C"/>
</dbReference>
<sequence>MSKKEANSGESSHNGDGTTLNPQSRYLLEALRAELGKLITTEMEAVHERLNAIEERHQRDNAGHRKGGGRRESRGGNYHANGRQRDFNFEEEDFEDDEVDERRHGWRDRRVIHDGFTNKYSFEYNQKKVSLVPLTPKQVYEDQVQMQKETKKLKSKEQPVHKIENNTWIQKSFLANTGDLKQAVKEGRPMFVMPCKENLIITNDLPSLPPSISFVLQEFDVVFPDDTPAGLPPIRRIEHQINFVPGATLPNRPTYRTNQGETKELEGQISDLLAKGHVRENLSHCAVPVLLIPKKDGSMRMYCDCRSINNITQIHDKARENIERRTKQYAEQANKGRRKVFDPGDWVWLRMHKERFQVLEHIYNNAESYHYRRGGKIGLFGGAGVGKTVLIMELINNIAKAHGGVSVFESGVINEENIAESKVALVYGQMNEPPGARMRVGLTALTMAEYFRDVNEQDVLLFIDNIFRFIQAGSEVSALLGRMPSVVGYQPTLSTEMGTLQERITSTKEGSITSIQAVYVPADDLTNPAPATTFSHLDATTVLSRGLAAKGIYPAVDPLDSTSTMLQPRIVGEEHYEIAQRVKQTLQRYKELQDIIAILGLDELSEEDRLTVARARKIERFLSQPFFVAEVFTGSPGKYVGLAETIRGFQLILSGELDGLPEQAFNLVEVKETILSTNSGQIGVLPNHDPIATAVDIGTLRIRLKDQWLTMALMGGFARIGSNEITVLVNDAEKGSDIDPQEAQQTLEIAEANLRKAEGKRQIIEANLALRRARTRLEAVNAIS</sequence>
<dbReference type="NCBIfam" id="TIGR01039">
    <property type="entry name" value="atpD"/>
    <property type="match status" value="1"/>
</dbReference>
<evidence type="ECO:0000313" key="20">
    <source>
        <dbReference type="Proteomes" id="UP001632038"/>
    </source>
</evidence>
<evidence type="ECO:0000256" key="3">
    <source>
        <dbReference type="ARBA" id="ARBA00008936"/>
    </source>
</evidence>
<dbReference type="SUPFAM" id="SSF56672">
    <property type="entry name" value="DNA/RNA polymerases"/>
    <property type="match status" value="1"/>
</dbReference>
<reference evidence="20" key="1">
    <citation type="journal article" date="2024" name="IScience">
        <title>Strigolactones Initiate the Formation of Haustorium-like Structures in Castilleja.</title>
        <authorList>
            <person name="Buerger M."/>
            <person name="Peterson D."/>
            <person name="Chory J."/>
        </authorList>
    </citation>
    <scope>NUCLEOTIDE SEQUENCE [LARGE SCALE GENOMIC DNA]</scope>
</reference>
<evidence type="ECO:0000256" key="7">
    <source>
        <dbReference type="ARBA" id="ARBA00022741"/>
    </source>
</evidence>
<evidence type="ECO:0000256" key="12">
    <source>
        <dbReference type="ARBA" id="ARBA00023078"/>
    </source>
</evidence>
<dbReference type="InterPro" id="IPR043502">
    <property type="entry name" value="DNA/RNA_pol_sf"/>
</dbReference>
<feature type="compositionally biased region" description="Polar residues" evidence="17">
    <location>
        <begin position="8"/>
        <end position="22"/>
    </location>
</feature>
<dbReference type="Gene3D" id="3.40.50.300">
    <property type="entry name" value="P-loop containing nucleotide triphosphate hydrolases"/>
    <property type="match status" value="1"/>
</dbReference>
<evidence type="ECO:0000256" key="1">
    <source>
        <dbReference type="ARBA" id="ARBA00004370"/>
    </source>
</evidence>
<name>A0ABD3BMM0_9LAMI</name>
<dbReference type="InterPro" id="IPR055190">
    <property type="entry name" value="ATP-synt_VA_C"/>
</dbReference>
<protein>
    <recommendedName>
        <fullName evidence="4">H(+)-transporting two-sector ATPase</fullName>
        <ecNumber evidence="4">7.1.2.2</ecNumber>
    </recommendedName>
</protein>
<comment type="subcellular location">
    <subcellularLocation>
        <location evidence="1">Membrane</location>
    </subcellularLocation>
</comment>
<comment type="catalytic activity">
    <reaction evidence="16">
        <text>ATP + H2O + 4 H(+)(in) = ADP + phosphate + 5 H(+)(out)</text>
        <dbReference type="Rhea" id="RHEA:57720"/>
        <dbReference type="ChEBI" id="CHEBI:15377"/>
        <dbReference type="ChEBI" id="CHEBI:15378"/>
        <dbReference type="ChEBI" id="CHEBI:30616"/>
        <dbReference type="ChEBI" id="CHEBI:43474"/>
        <dbReference type="ChEBI" id="CHEBI:456216"/>
        <dbReference type="EC" id="7.1.2.2"/>
    </reaction>
</comment>
<dbReference type="Gene3D" id="1.10.1140.10">
    <property type="entry name" value="Bovine Mitochondrial F1-atpase, Atp Synthase Beta Chain, Chain D, domain 3"/>
    <property type="match status" value="1"/>
</dbReference>
<keyword evidence="5" id="KW-0813">Transport</keyword>
<keyword evidence="11" id="KW-0406">Ion transport</keyword>
<keyword evidence="13" id="KW-0472">Membrane</keyword>
<dbReference type="InterPro" id="IPR050053">
    <property type="entry name" value="ATPase_alpha/beta_chains"/>
</dbReference>
<dbReference type="InterPro" id="IPR027417">
    <property type="entry name" value="P-loop_NTPase"/>
</dbReference>
<proteinExistence type="inferred from homology"/>
<dbReference type="FunFam" id="1.10.1140.10:FF:000001">
    <property type="entry name" value="ATP synthase subunit beta"/>
    <property type="match status" value="1"/>
</dbReference>
<dbReference type="Pfam" id="PF00006">
    <property type="entry name" value="ATP-synt_ab"/>
    <property type="match status" value="1"/>
</dbReference>
<keyword evidence="6" id="KW-0934">Plastid</keyword>
<evidence type="ECO:0000256" key="11">
    <source>
        <dbReference type="ARBA" id="ARBA00023065"/>
    </source>
</evidence>
<dbReference type="InterPro" id="IPR020003">
    <property type="entry name" value="ATPase_a/bsu_AS"/>
</dbReference>
<dbReference type="Gene3D" id="3.10.10.10">
    <property type="entry name" value="HIV Type 1 Reverse Transcriptase, subunit A, domain 1"/>
    <property type="match status" value="1"/>
</dbReference>
<evidence type="ECO:0000256" key="8">
    <source>
        <dbReference type="ARBA" id="ARBA00022781"/>
    </source>
</evidence>
<keyword evidence="20" id="KW-1185">Reference proteome</keyword>
<keyword evidence="7" id="KW-0547">Nucleotide-binding</keyword>
<comment type="similarity">
    <text evidence="2">Belongs to the ATPase epsilon chain family.</text>
</comment>
<organism evidence="19 20">
    <name type="scientific">Castilleja foliolosa</name>
    <dbReference type="NCBI Taxonomy" id="1961234"/>
    <lineage>
        <taxon>Eukaryota</taxon>
        <taxon>Viridiplantae</taxon>
        <taxon>Streptophyta</taxon>
        <taxon>Embryophyta</taxon>
        <taxon>Tracheophyta</taxon>
        <taxon>Spermatophyta</taxon>
        <taxon>Magnoliopsida</taxon>
        <taxon>eudicotyledons</taxon>
        <taxon>Gunneridae</taxon>
        <taxon>Pentapetalae</taxon>
        <taxon>asterids</taxon>
        <taxon>lamiids</taxon>
        <taxon>Lamiales</taxon>
        <taxon>Orobanchaceae</taxon>
        <taxon>Pedicularideae</taxon>
        <taxon>Castillejinae</taxon>
        <taxon>Castilleja</taxon>
    </lineage>
</organism>
<dbReference type="AlphaFoldDB" id="A0ABD3BMM0"/>
<evidence type="ECO:0000256" key="17">
    <source>
        <dbReference type="SAM" id="MobiDB-lite"/>
    </source>
</evidence>
<dbReference type="SUPFAM" id="SSF47917">
    <property type="entry name" value="C-terminal domain of alpha and beta subunits of F1 ATP synthase"/>
    <property type="match status" value="1"/>
</dbReference>
<dbReference type="InterPro" id="IPR020547">
    <property type="entry name" value="ATP_synth_F1_esu_C"/>
</dbReference>
<dbReference type="CDD" id="cd18110">
    <property type="entry name" value="ATP-synt_F1_beta_C"/>
    <property type="match status" value="1"/>
</dbReference>
<keyword evidence="15" id="KW-0066">ATP synthesis</keyword>
<dbReference type="PANTHER" id="PTHR15184">
    <property type="entry name" value="ATP SYNTHASE"/>
    <property type="match status" value="1"/>
</dbReference>
<dbReference type="Proteomes" id="UP001632038">
    <property type="component" value="Unassembled WGS sequence"/>
</dbReference>
<dbReference type="SMART" id="SM00382">
    <property type="entry name" value="AAA"/>
    <property type="match status" value="1"/>
</dbReference>
<evidence type="ECO:0000256" key="4">
    <source>
        <dbReference type="ARBA" id="ARBA00012473"/>
    </source>
</evidence>
<keyword evidence="12" id="KW-0793">Thylakoid</keyword>
<evidence type="ECO:0000256" key="14">
    <source>
        <dbReference type="ARBA" id="ARBA00023196"/>
    </source>
</evidence>
<gene>
    <name evidence="19" type="ORF">CASFOL_037536</name>
</gene>
<dbReference type="Pfam" id="PF22919">
    <property type="entry name" value="ATP-synt_VA_C"/>
    <property type="match status" value="1"/>
</dbReference>
<evidence type="ECO:0000256" key="15">
    <source>
        <dbReference type="ARBA" id="ARBA00023310"/>
    </source>
</evidence>
<evidence type="ECO:0000256" key="9">
    <source>
        <dbReference type="ARBA" id="ARBA00022840"/>
    </source>
</evidence>
<dbReference type="InterPro" id="IPR036771">
    <property type="entry name" value="ATPsynth_dsu/esu_N"/>
</dbReference>
<comment type="caution">
    <text evidence="19">The sequence shown here is derived from an EMBL/GenBank/DDBJ whole genome shotgun (WGS) entry which is preliminary data.</text>
</comment>
<keyword evidence="14" id="KW-0139">CF(1)</keyword>
<evidence type="ECO:0000256" key="10">
    <source>
        <dbReference type="ARBA" id="ARBA00022967"/>
    </source>
</evidence>
<dbReference type="SUPFAM" id="SSF51344">
    <property type="entry name" value="Epsilon subunit of F1F0-ATP synthase N-terminal domain"/>
    <property type="match status" value="1"/>
</dbReference>
<evidence type="ECO:0000256" key="16">
    <source>
        <dbReference type="ARBA" id="ARBA00048383"/>
    </source>
</evidence>
<dbReference type="InterPro" id="IPR020546">
    <property type="entry name" value="ATP_synth_F1_dsu/esu_N"/>
</dbReference>
<dbReference type="InterPro" id="IPR001469">
    <property type="entry name" value="ATP_synth_F1_dsu/esu"/>
</dbReference>
<evidence type="ECO:0000256" key="13">
    <source>
        <dbReference type="ARBA" id="ARBA00023136"/>
    </source>
</evidence>
<evidence type="ECO:0000256" key="2">
    <source>
        <dbReference type="ARBA" id="ARBA00005712"/>
    </source>
</evidence>
<dbReference type="InterPro" id="IPR000194">
    <property type="entry name" value="ATPase_F1/V1/A1_a/bsu_nucl-bd"/>
</dbReference>
<dbReference type="HAMAP" id="MF_00530">
    <property type="entry name" value="ATP_synth_epsil_bac"/>
    <property type="match status" value="1"/>
</dbReference>
<dbReference type="EC" id="7.1.2.2" evidence="4"/>
<keyword evidence="8" id="KW-0375">Hydrogen ion transport</keyword>
<feature type="domain" description="AAA+ ATPase" evidence="18">
    <location>
        <begin position="373"/>
        <end position="547"/>
    </location>
</feature>
<dbReference type="GO" id="GO:0045259">
    <property type="term" value="C:proton-transporting ATP synthase complex"/>
    <property type="evidence" value="ECO:0007669"/>
    <property type="project" value="UniProtKB-KW"/>
</dbReference>
<dbReference type="InterPro" id="IPR005722">
    <property type="entry name" value="ATP_synth_F1_bsu"/>
</dbReference>
<dbReference type="GO" id="GO:0006754">
    <property type="term" value="P:ATP biosynthetic process"/>
    <property type="evidence" value="ECO:0007669"/>
    <property type="project" value="UniProtKB-KW"/>
</dbReference>
<dbReference type="NCBIfam" id="TIGR01216">
    <property type="entry name" value="ATP_synt_epsi"/>
    <property type="match status" value="1"/>
</dbReference>
<dbReference type="PANTHER" id="PTHR15184:SF76">
    <property type="entry name" value="ATP SYNTHASE SUBUNIT BETA, CHLOROPLASTIC"/>
    <property type="match status" value="1"/>
</dbReference>
<feature type="region of interest" description="Disordered" evidence="17">
    <location>
        <begin position="1"/>
        <end position="22"/>
    </location>
</feature>
<evidence type="ECO:0000256" key="5">
    <source>
        <dbReference type="ARBA" id="ARBA00022448"/>
    </source>
</evidence>
<dbReference type="CDD" id="cd12152">
    <property type="entry name" value="F1-ATPase_delta"/>
    <property type="match status" value="1"/>
</dbReference>
<dbReference type="SUPFAM" id="SSF52540">
    <property type="entry name" value="P-loop containing nucleoside triphosphate hydrolases"/>
    <property type="match status" value="1"/>
</dbReference>
<comment type="similarity">
    <text evidence="3">Belongs to the ATPase alpha/beta chains family.</text>
</comment>
<dbReference type="Pfam" id="PF02823">
    <property type="entry name" value="ATP-synt_DE_N"/>
    <property type="match status" value="1"/>
</dbReference>
<keyword evidence="10" id="KW-1278">Translocase</keyword>
<evidence type="ECO:0000313" key="19">
    <source>
        <dbReference type="EMBL" id="KAL3618454.1"/>
    </source>
</evidence>
<dbReference type="FunFam" id="2.60.15.10:FF:000002">
    <property type="entry name" value="ATP synthase epsilon chain, chloroplastic"/>
    <property type="match status" value="1"/>
</dbReference>
<dbReference type="EMBL" id="JAVIJP010000080">
    <property type="protein sequence ID" value="KAL3618454.1"/>
    <property type="molecule type" value="Genomic_DNA"/>
</dbReference>
<dbReference type="Gene3D" id="6.10.140.480">
    <property type="match status" value="1"/>
</dbReference>
<dbReference type="GO" id="GO:0005524">
    <property type="term" value="F:ATP binding"/>
    <property type="evidence" value="ECO:0007669"/>
    <property type="project" value="UniProtKB-KW"/>
</dbReference>
<feature type="region of interest" description="Disordered" evidence="17">
    <location>
        <begin position="53"/>
        <end position="86"/>
    </location>
</feature>
<evidence type="ECO:0000256" key="6">
    <source>
        <dbReference type="ARBA" id="ARBA00022640"/>
    </source>
</evidence>
<dbReference type="Pfam" id="PF00401">
    <property type="entry name" value="ATP-synt_DE"/>
    <property type="match status" value="1"/>
</dbReference>
<dbReference type="PROSITE" id="PS00152">
    <property type="entry name" value="ATPASE_ALPHA_BETA"/>
    <property type="match status" value="1"/>
</dbReference>